<dbReference type="EMBL" id="KE356560">
    <property type="protein sequence ID" value="ERG92824.1"/>
    <property type="molecule type" value="Genomic_DNA"/>
</dbReference>
<name>U1MRS0_9EURY</name>
<organism evidence="1 2">
    <name type="scientific">Haloquadratum walsbyi J07HQW1</name>
    <dbReference type="NCBI Taxonomy" id="1238424"/>
    <lineage>
        <taxon>Archaea</taxon>
        <taxon>Methanobacteriati</taxon>
        <taxon>Methanobacteriota</taxon>
        <taxon>Stenosarchaea group</taxon>
        <taxon>Halobacteria</taxon>
        <taxon>Halobacteriales</taxon>
        <taxon>Haloferacaceae</taxon>
        <taxon>Haloquadratum</taxon>
    </lineage>
</organism>
<gene>
    <name evidence="1" type="ORF">J07HQW1_02872</name>
</gene>
<proteinExistence type="predicted"/>
<accession>U1MRS0</accession>
<reference evidence="1 2" key="1">
    <citation type="journal article" date="2013" name="PLoS ONE">
        <title>Assembly-driven community genomics of a hypersaline microbial ecosystem.</title>
        <authorList>
            <person name="Podell S."/>
            <person name="Ugalde J.A."/>
            <person name="Narasingarao P."/>
            <person name="Banfield J.F."/>
            <person name="Heidelberg K.B."/>
            <person name="Allen E.E."/>
        </authorList>
    </citation>
    <scope>NUCLEOTIDE SEQUENCE [LARGE SCALE GENOMIC DNA]</scope>
    <source>
        <strain evidence="2">J07HQW1</strain>
    </source>
</reference>
<protein>
    <submittedName>
        <fullName evidence="1">Uncharacterized protein</fullName>
    </submittedName>
</protein>
<evidence type="ECO:0000313" key="1">
    <source>
        <dbReference type="EMBL" id="ERG92824.1"/>
    </source>
</evidence>
<dbReference type="AlphaFoldDB" id="U1MRS0"/>
<sequence length="112" mass="12007">MTSDTAVRVEPEDISQIHGATASAASEPGKGIQIVYLRIEREYCHMYLCTGGRGDCPRGAFTVGTGRLILLNVTLFFRKIVASPASYVVRDSSGSLLEEGDPGLKTLNSISD</sequence>
<dbReference type="Proteomes" id="UP000030649">
    <property type="component" value="Unassembled WGS sequence"/>
</dbReference>
<evidence type="ECO:0000313" key="2">
    <source>
        <dbReference type="Proteomes" id="UP000030649"/>
    </source>
</evidence>
<dbReference type="HOGENOM" id="CLU_2140167_0_0_2"/>